<dbReference type="AlphaFoldDB" id="A0A3A1WRF8"/>
<proteinExistence type="predicted"/>
<name>A0A3A1WRF8_9HYPH</name>
<evidence type="ECO:0000313" key="3">
    <source>
        <dbReference type="Proteomes" id="UP000265750"/>
    </source>
</evidence>
<organism evidence="2 3">
    <name type="scientific">Aureimonas flava</name>
    <dbReference type="NCBI Taxonomy" id="2320271"/>
    <lineage>
        <taxon>Bacteria</taxon>
        <taxon>Pseudomonadati</taxon>
        <taxon>Pseudomonadota</taxon>
        <taxon>Alphaproteobacteria</taxon>
        <taxon>Hyphomicrobiales</taxon>
        <taxon>Aurantimonadaceae</taxon>
        <taxon>Aureimonas</taxon>
    </lineage>
</organism>
<evidence type="ECO:0000313" key="2">
    <source>
        <dbReference type="EMBL" id="RIY03265.1"/>
    </source>
</evidence>
<dbReference type="EMBL" id="QYRN01000001">
    <property type="protein sequence ID" value="RIY03265.1"/>
    <property type="molecule type" value="Genomic_DNA"/>
</dbReference>
<dbReference type="Proteomes" id="UP000265750">
    <property type="component" value="Unassembled WGS sequence"/>
</dbReference>
<gene>
    <name evidence="2" type="ORF">D3218_00370</name>
</gene>
<dbReference type="InterPro" id="IPR041219">
    <property type="entry name" value="Phage_lysozyme2"/>
</dbReference>
<keyword evidence="3" id="KW-1185">Reference proteome</keyword>
<dbReference type="RefSeq" id="WP_119537923.1">
    <property type="nucleotide sequence ID" value="NZ_QYRN01000001.1"/>
</dbReference>
<dbReference type="OrthoDB" id="5410551at2"/>
<sequence>MANKRIGEVSYRPLQVAPVLQDGLLAVDRPDGGPERRVAEAFARMAAQADDVADRFAAAEGQQAGLRDALANGPRASAISGGVTTSVEGGGAPLGYTGSGGGVSSRVSTGGGDLDARGRYIYEGLRKRKLGHFAAAAAVGHARQESSIQAAGPDGDKGTSSGLWQWRNERRSALQAFAKRPGQNGDWRDVDTQMDFFVHELGGRERLAGQRLAAATNIVDATEALMHFERPQHYTVRTPRAGHGWDNRLAHARWAEAFGGGAGAPAAVTALAPTPAPTGAAAAIEAVAPLASDGKPAAGTSAIAPADVGPPRVTRVVEPIEIQRAGGGFRPTGSTTIRGRAYDTAGMRTYLEQLDNTIAADTDAVYQRFKDDPVELEKAFGALRTVHMQDHVFPEVQGDYDGAFGRVTRGYLNQSRRDQETRVLQQDRADFLTRSGEMETASARAVEAFDPGSDDAAAAIALRQSATDAHYDSAVARGILDADDAAAAKIASRRNTAVAFYARQATVLPSPQDVLALKEKMRTDFAAGGMAGLDAGGWQALEASLDRTASQKQQGQQEASRTLKARGDALADSVVRGFEVDAGEMGRFMLDRNTTPEGPQIIDRTLEKINAARILRDKPLPEAERYVLGLERDPVAVAGGTADYARAELERMQRAAGTDPVGLAERKGLLPAEEGGLVEASSADDLAGRMKLRAERAEIAAQHFGVQPKYLKPGEAAQIKVLVDQDPDRAAQIAAGIVTGAGARAGRVLAELGEDAPAVEQAGVILAGGGSERAARDVIAGYGRGADGQKLPEVLKQTERDSLARETIGGAFAGSPADGTRTLAAAERIARVRVAEAGIDPKSEAARGILEKAIHEAAGGRFESGVQFGGFVAMPVRDGWFGSSFAGSRPTVFVLPSIRADRFADVIDAIRDTDLASSEEPRARLGRRYWSAPPVRENGKAYTAADLKAAVPVAVGGGYRFAFGDPASEDPQWVRGADGRPFVLAIDTMRPILEPRVPGAYR</sequence>
<evidence type="ECO:0000259" key="1">
    <source>
        <dbReference type="Pfam" id="PF18013"/>
    </source>
</evidence>
<feature type="domain" description="Phage tail lysozyme" evidence="1">
    <location>
        <begin position="119"/>
        <end position="235"/>
    </location>
</feature>
<protein>
    <recommendedName>
        <fullName evidence="1">Phage tail lysozyme domain-containing protein</fullName>
    </recommendedName>
</protein>
<dbReference type="Pfam" id="PF18013">
    <property type="entry name" value="Phage_lysozyme2"/>
    <property type="match status" value="1"/>
</dbReference>
<reference evidence="3" key="1">
    <citation type="submission" date="2018-09" db="EMBL/GenBank/DDBJ databases">
        <authorList>
            <person name="Tuo L."/>
        </authorList>
    </citation>
    <scope>NUCLEOTIDE SEQUENCE [LARGE SCALE GENOMIC DNA]</scope>
    <source>
        <strain evidence="3">M2BS4Y-1</strain>
    </source>
</reference>
<comment type="caution">
    <text evidence="2">The sequence shown here is derived from an EMBL/GenBank/DDBJ whole genome shotgun (WGS) entry which is preliminary data.</text>
</comment>
<accession>A0A3A1WRF8</accession>
<dbReference type="Gene3D" id="1.10.530.10">
    <property type="match status" value="1"/>
</dbReference>